<proteinExistence type="predicted"/>
<name>A0ACC6V0E3_9CREN</name>
<dbReference type="EMBL" id="JZWT02000008">
    <property type="protein sequence ID" value="MFB6490428.1"/>
    <property type="molecule type" value="Genomic_DNA"/>
</dbReference>
<evidence type="ECO:0000313" key="2">
    <source>
        <dbReference type="Proteomes" id="UP000033636"/>
    </source>
</evidence>
<gene>
    <name evidence="1" type="ORF">TU35_004120</name>
</gene>
<sequence>MEDLVYRAAYGRRREVLLALYNGGPMTLNKLRAKLGASSSALLFDIAALEALGLIKREDGVIELTDRGAQLASIISSVAPLKSLSLFEALGLRPIVVYMLSSPYLRFIAVLLAILWAISLYPSGVALVGVIYTGMFPRAISIPISLTSFALLISLIWLFNKRKANISHIIIGLFPLLLYPSLALLPLGNVALFALKFILLLFACATLSTVASYDLGVKYEWALLIYLSAMFVFPILGYLMLHGFMYVYL</sequence>
<evidence type="ECO:0000313" key="1">
    <source>
        <dbReference type="EMBL" id="MFB6490428.1"/>
    </source>
</evidence>
<reference evidence="1" key="1">
    <citation type="submission" date="2024-07" db="EMBL/GenBank/DDBJ databases">
        <title>Metagenome and Metagenome-Assembled Genomes of Archaea from a hot spring from the geothermal field of Los Azufres, Mexico.</title>
        <authorList>
            <person name="Marin-Paredes R."/>
            <person name="Martinez-Romero E."/>
            <person name="Servin-Garciduenas L.E."/>
        </authorList>
    </citation>
    <scope>NUCLEOTIDE SEQUENCE</scope>
</reference>
<protein>
    <submittedName>
        <fullName evidence="1">ArsR family transcriptional regulator</fullName>
    </submittedName>
</protein>
<organism evidence="1 2">
    <name type="scientific">Thermoproteus sp. AZ2</name>
    <dbReference type="NCBI Taxonomy" id="1609232"/>
    <lineage>
        <taxon>Archaea</taxon>
        <taxon>Thermoproteota</taxon>
        <taxon>Thermoprotei</taxon>
        <taxon>Thermoproteales</taxon>
        <taxon>Thermoproteaceae</taxon>
        <taxon>Thermoproteus</taxon>
    </lineage>
</organism>
<comment type="caution">
    <text evidence="1">The sequence shown here is derived from an EMBL/GenBank/DDBJ whole genome shotgun (WGS) entry which is preliminary data.</text>
</comment>
<accession>A0ACC6V0E3</accession>
<dbReference type="Proteomes" id="UP000033636">
    <property type="component" value="Unassembled WGS sequence"/>
</dbReference>